<keyword evidence="2" id="KW-0227">DNA damage</keyword>
<dbReference type="InterPro" id="IPR047416">
    <property type="entry name" value="XPF_nuclease_Mus81"/>
</dbReference>
<organism evidence="5 6">
    <name type="scientific">Zancudomyces culisetae</name>
    <name type="common">Gut fungus</name>
    <name type="synonym">Smittium culisetae</name>
    <dbReference type="NCBI Taxonomy" id="1213189"/>
    <lineage>
        <taxon>Eukaryota</taxon>
        <taxon>Fungi</taxon>
        <taxon>Fungi incertae sedis</taxon>
        <taxon>Zoopagomycota</taxon>
        <taxon>Kickxellomycotina</taxon>
        <taxon>Harpellomycetes</taxon>
        <taxon>Harpellales</taxon>
        <taxon>Legeriomycetaceae</taxon>
        <taxon>Zancudomyces</taxon>
    </lineage>
</organism>
<dbReference type="InterPro" id="IPR011335">
    <property type="entry name" value="Restrct_endonuc-II-like"/>
</dbReference>
<accession>A0A1R1PRI4</accession>
<dbReference type="InterPro" id="IPR010996">
    <property type="entry name" value="HHH_MUS81"/>
</dbReference>
<dbReference type="Proteomes" id="UP000188320">
    <property type="component" value="Unassembled WGS sequence"/>
</dbReference>
<comment type="subunit">
    <text evidence="2">Interacts with EME1.</text>
</comment>
<dbReference type="InterPro" id="IPR033309">
    <property type="entry name" value="Mus81"/>
</dbReference>
<evidence type="ECO:0000256" key="1">
    <source>
        <dbReference type="ARBA" id="ARBA00022801"/>
    </source>
</evidence>
<feature type="region of interest" description="Disordered" evidence="3">
    <location>
        <begin position="553"/>
        <end position="576"/>
    </location>
</feature>
<keyword evidence="2 5" id="KW-0255">Endonuclease</keyword>
<feature type="compositionally biased region" description="Low complexity" evidence="3">
    <location>
        <begin position="198"/>
        <end position="223"/>
    </location>
</feature>
<dbReference type="PANTHER" id="PTHR13451:SF0">
    <property type="entry name" value="CROSSOVER JUNCTION ENDONUCLEASE MUS81"/>
    <property type="match status" value="1"/>
</dbReference>
<comment type="cofactor">
    <cofactor evidence="2">
        <name>Mg(2+)</name>
        <dbReference type="ChEBI" id="CHEBI:18420"/>
    </cofactor>
</comment>
<dbReference type="InterPro" id="IPR006166">
    <property type="entry name" value="ERCC4_domain"/>
</dbReference>
<dbReference type="GO" id="GO:0048257">
    <property type="term" value="F:3'-flap endonuclease activity"/>
    <property type="evidence" value="ECO:0007669"/>
    <property type="project" value="TreeGrafter"/>
</dbReference>
<dbReference type="InterPro" id="IPR036388">
    <property type="entry name" value="WH-like_DNA-bd_sf"/>
</dbReference>
<keyword evidence="2" id="KW-0233">DNA recombination</keyword>
<keyword evidence="2" id="KW-0539">Nucleus</keyword>
<evidence type="ECO:0000313" key="5">
    <source>
        <dbReference type="EMBL" id="OMH83600.1"/>
    </source>
</evidence>
<dbReference type="Gene3D" id="1.10.10.10">
    <property type="entry name" value="Winged helix-like DNA-binding domain superfamily/Winged helix DNA-binding domain"/>
    <property type="match status" value="1"/>
</dbReference>
<dbReference type="GO" id="GO:0008821">
    <property type="term" value="F:crossover junction DNA endonuclease activity"/>
    <property type="evidence" value="ECO:0007669"/>
    <property type="project" value="UniProtKB-UniRule"/>
</dbReference>
<feature type="compositionally biased region" description="Polar residues" evidence="3">
    <location>
        <begin position="664"/>
        <end position="676"/>
    </location>
</feature>
<dbReference type="Gene3D" id="1.10.150.110">
    <property type="entry name" value="DNA polymerase beta, N-terminal domain-like"/>
    <property type="match status" value="1"/>
</dbReference>
<dbReference type="CDD" id="cd21036">
    <property type="entry name" value="WH_MUS81"/>
    <property type="match status" value="1"/>
</dbReference>
<comment type="similarity">
    <text evidence="2">Belongs to the XPF family.</text>
</comment>
<dbReference type="InterPro" id="IPR027421">
    <property type="entry name" value="DNA_pol_lamdba_lyase_dom_sf"/>
</dbReference>
<dbReference type="GO" id="GO:0006308">
    <property type="term" value="P:DNA catabolic process"/>
    <property type="evidence" value="ECO:0007669"/>
    <property type="project" value="UniProtKB-UniRule"/>
</dbReference>
<dbReference type="SUPFAM" id="SSF47802">
    <property type="entry name" value="DNA polymerase beta, N-terminal domain-like"/>
    <property type="match status" value="1"/>
</dbReference>
<dbReference type="GO" id="GO:0003677">
    <property type="term" value="F:DNA binding"/>
    <property type="evidence" value="ECO:0007669"/>
    <property type="project" value="UniProtKB-UniRule"/>
</dbReference>
<keyword evidence="2" id="KW-0460">Magnesium</keyword>
<dbReference type="OrthoDB" id="5963188at2759"/>
<keyword evidence="2" id="KW-0234">DNA repair</keyword>
<comment type="function">
    <text evidence="2">Interacts with EME1 to form a DNA structure-specific endonuclease with substrate preference for branched DNA structures with a 5'-end at the branch nick. Typical substrates include 3'-flap structures, D-loops, replication forks and nicked Holliday junctions. May be required in mitosis for the processing of stalled or collapsed replication fork intermediates. May be required in meiosis for the repair of meiosis-specific double strand breaks subsequent to single-end invasion (SEI).</text>
</comment>
<dbReference type="SUPFAM" id="SSF52980">
    <property type="entry name" value="Restriction endonuclease-like"/>
    <property type="match status" value="1"/>
</dbReference>
<dbReference type="AlphaFoldDB" id="A0A1R1PRI4"/>
<comment type="caution">
    <text evidence="5">The sequence shown here is derived from an EMBL/GenBank/DDBJ whole genome shotgun (WGS) entry which is preliminary data.</text>
</comment>
<dbReference type="InterPro" id="IPR047417">
    <property type="entry name" value="WHD_MUS81"/>
</dbReference>
<name>A0A1R1PRI4_ZANCU</name>
<dbReference type="Pfam" id="PF02732">
    <property type="entry name" value="ERCC4"/>
    <property type="match status" value="1"/>
</dbReference>
<keyword evidence="2" id="KW-0479">Metal-binding</keyword>
<dbReference type="EMBL" id="LSSK01000356">
    <property type="protein sequence ID" value="OMH83600.1"/>
    <property type="molecule type" value="Genomic_DNA"/>
</dbReference>
<dbReference type="PANTHER" id="PTHR13451">
    <property type="entry name" value="CLASS II CROSSOVER JUNCTION ENDONUCLEASE MUS81"/>
    <property type="match status" value="1"/>
</dbReference>
<dbReference type="GO" id="GO:0000712">
    <property type="term" value="P:resolution of meiotic recombination intermediates"/>
    <property type="evidence" value="ECO:0007669"/>
    <property type="project" value="TreeGrafter"/>
</dbReference>
<keyword evidence="1 2" id="KW-0378">Hydrolase</keyword>
<reference evidence="6" key="1">
    <citation type="submission" date="2017-01" db="EMBL/GenBank/DDBJ databases">
        <authorList>
            <person name="Wang Y."/>
            <person name="White M."/>
            <person name="Kvist S."/>
            <person name="Moncalvo J.-M."/>
        </authorList>
    </citation>
    <scope>NUCLEOTIDE SEQUENCE [LARGE SCALE GENOMIC DNA]</scope>
    <source>
        <strain evidence="6">COL-18-3</strain>
    </source>
</reference>
<gene>
    <name evidence="5" type="ORF">AX774_g2903</name>
</gene>
<dbReference type="GO" id="GO:0000727">
    <property type="term" value="P:double-strand break repair via break-induced replication"/>
    <property type="evidence" value="ECO:0007669"/>
    <property type="project" value="UniProtKB-UniRule"/>
</dbReference>
<dbReference type="CDD" id="cd20074">
    <property type="entry name" value="XPF_nuclease_Mus81"/>
    <property type="match status" value="1"/>
</dbReference>
<dbReference type="Pfam" id="PF14716">
    <property type="entry name" value="HHH_8"/>
    <property type="match status" value="1"/>
</dbReference>
<sequence>MDQEPNTSASNSCFPATLHSDLTKCANPHLLPHIAALWLDSKRKNQKIQFNYAKAYKSILAYPVPIAVQDTMRECVQLEGIGPVTAKKLFNLCTNNHQDQAHTLQPEHQKQNSAVLDGCGDSHISKDVAEVAVNTKRQKSRKKTSIYIPKYKSAPFALLIGLYKAAIKHGLDSYIAKRELIQLSLPYYRHNNGAVTISNHTHNPSTSTSNGNSNSTNNNNTSSSSKLGDWFNLWAGIKTLEKYQYVKRKSPTTHRFVITENMGMIAAQKIVLALLMYSNSGSPGVTDEQLAGTKNPDTDDDINLTHEDIEIFKLGERLYSETNSDVGIGTNTNATLTKANAGHLIDMATDTSRKGDYDTRFPADLESLIDDRFVSAFFCPKESDIIATDMPMASLEASEFSPIMVEASTYSITLLIDNREIRSSVEREYTLNTLLNYGITDVEITTLPVGDYAWIARPKSTICFDNPGSSSITDSTNFSASRACTTITSSDAIILDTLIERKTYDDLYASIIDGRISEQKNRLLNCGVDNIIYILEGCSTPVSATLPAGTTKTKAKTTDSNPIQGTSGTGGSSGGRYDHFQRSGEDFVYETVNRLTINSDIRVKKLLCYDETLCYLSKITKHYIKKSQTDHLYVLHDKYVTSSSINSLKLKLSSNHLSRNSSSTGDSNFYSQQTNHPDAETIRKKDIREDLNKGVIGISSGDSSISNPKIRLLIFYDSFARISQKSLSLSIQEMFAQSLFSIRGISKDKLFVLLKKFSTPIDGSNDELVTTLYCTGIN</sequence>
<dbReference type="GO" id="GO:0048476">
    <property type="term" value="C:Holliday junction resolvase complex"/>
    <property type="evidence" value="ECO:0007669"/>
    <property type="project" value="UniProtKB-UniRule"/>
</dbReference>
<keyword evidence="6" id="KW-1185">Reference proteome</keyword>
<dbReference type="EC" id="3.1.22.-" evidence="2"/>
<evidence type="ECO:0000256" key="3">
    <source>
        <dbReference type="SAM" id="MobiDB-lite"/>
    </source>
</evidence>
<dbReference type="Gene3D" id="3.40.50.10130">
    <property type="match status" value="1"/>
</dbReference>
<feature type="domain" description="ERCC4" evidence="4">
    <location>
        <begin position="413"/>
        <end position="539"/>
    </location>
</feature>
<proteinExistence type="inferred from homology"/>
<evidence type="ECO:0000313" key="6">
    <source>
        <dbReference type="Proteomes" id="UP000188320"/>
    </source>
</evidence>
<dbReference type="GO" id="GO:0046872">
    <property type="term" value="F:metal ion binding"/>
    <property type="evidence" value="ECO:0007669"/>
    <property type="project" value="UniProtKB-UniRule"/>
</dbReference>
<dbReference type="GO" id="GO:0005634">
    <property type="term" value="C:nucleus"/>
    <property type="evidence" value="ECO:0007669"/>
    <property type="project" value="UniProtKB-SubCell"/>
</dbReference>
<dbReference type="GO" id="GO:0031573">
    <property type="term" value="P:mitotic intra-S DNA damage checkpoint signaling"/>
    <property type="evidence" value="ECO:0007669"/>
    <property type="project" value="TreeGrafter"/>
</dbReference>
<feature type="region of interest" description="Disordered" evidence="3">
    <location>
        <begin position="196"/>
        <end position="223"/>
    </location>
</feature>
<evidence type="ECO:0000256" key="2">
    <source>
        <dbReference type="RuleBase" id="RU369042"/>
    </source>
</evidence>
<comment type="subcellular location">
    <subcellularLocation>
        <location evidence="2">Nucleus</location>
    </subcellularLocation>
</comment>
<feature type="region of interest" description="Disordered" evidence="3">
    <location>
        <begin position="659"/>
        <end position="681"/>
    </location>
</feature>
<evidence type="ECO:0000259" key="4">
    <source>
        <dbReference type="SMART" id="SM00891"/>
    </source>
</evidence>
<dbReference type="SMART" id="SM00891">
    <property type="entry name" value="ERCC4"/>
    <property type="match status" value="1"/>
</dbReference>
<keyword evidence="2" id="KW-0540">Nuclease</keyword>
<protein>
    <recommendedName>
        <fullName evidence="2">Crossover junction endonuclease MUS81</fullName>
        <ecNumber evidence="2">3.1.22.-</ecNumber>
    </recommendedName>
</protein>